<dbReference type="AlphaFoldDB" id="A0A2M9CKZ2"/>
<dbReference type="Gene3D" id="1.10.510.10">
    <property type="entry name" value="Transferase(Phosphotransferase) domain 1"/>
    <property type="match status" value="1"/>
</dbReference>
<dbReference type="EMBL" id="PGFF01000001">
    <property type="protein sequence ID" value="PJJ72552.1"/>
    <property type="molecule type" value="Genomic_DNA"/>
</dbReference>
<dbReference type="PANTHER" id="PTHR12149:SF8">
    <property type="entry name" value="PROTEIN-RIBULOSAMINE 3-KINASE"/>
    <property type="match status" value="1"/>
</dbReference>
<comment type="similarity">
    <text evidence="1">Belongs to the fructosamine kinase family.</text>
</comment>
<evidence type="ECO:0000313" key="3">
    <source>
        <dbReference type="Proteomes" id="UP000228758"/>
    </source>
</evidence>
<organism evidence="2 3">
    <name type="scientific">Diaminobutyricimonas aerilata</name>
    <dbReference type="NCBI Taxonomy" id="1162967"/>
    <lineage>
        <taxon>Bacteria</taxon>
        <taxon>Bacillati</taxon>
        <taxon>Actinomycetota</taxon>
        <taxon>Actinomycetes</taxon>
        <taxon>Micrococcales</taxon>
        <taxon>Microbacteriaceae</taxon>
        <taxon>Diaminobutyricimonas</taxon>
    </lineage>
</organism>
<dbReference type="GO" id="GO:0016301">
    <property type="term" value="F:kinase activity"/>
    <property type="evidence" value="ECO:0007669"/>
    <property type="project" value="UniProtKB-UniRule"/>
</dbReference>
<dbReference type="Proteomes" id="UP000228758">
    <property type="component" value="Unassembled WGS sequence"/>
</dbReference>
<evidence type="ECO:0000256" key="1">
    <source>
        <dbReference type="PIRNR" id="PIRNR006221"/>
    </source>
</evidence>
<reference evidence="2 3" key="1">
    <citation type="submission" date="2017-11" db="EMBL/GenBank/DDBJ databases">
        <title>Genomic Encyclopedia of Archaeal and Bacterial Type Strains, Phase II (KMG-II): From Individual Species to Whole Genera.</title>
        <authorList>
            <person name="Goeker M."/>
        </authorList>
    </citation>
    <scope>NUCLEOTIDE SEQUENCE [LARGE SCALE GENOMIC DNA]</scope>
    <source>
        <strain evidence="2 3">DSM 27393</strain>
    </source>
</reference>
<dbReference type="Pfam" id="PF03881">
    <property type="entry name" value="Fructosamin_kin"/>
    <property type="match status" value="1"/>
</dbReference>
<dbReference type="PIRSF" id="PIRSF006221">
    <property type="entry name" value="Ketosamine-3-kinase"/>
    <property type="match status" value="1"/>
</dbReference>
<proteinExistence type="inferred from homology"/>
<accession>A0A2M9CKZ2</accession>
<name>A0A2M9CKZ2_9MICO</name>
<keyword evidence="3" id="KW-1185">Reference proteome</keyword>
<gene>
    <name evidence="2" type="ORF">CLV46_2124</name>
</gene>
<evidence type="ECO:0000313" key="2">
    <source>
        <dbReference type="EMBL" id="PJJ72552.1"/>
    </source>
</evidence>
<keyword evidence="1 2" id="KW-0418">Kinase</keyword>
<dbReference type="Gene3D" id="3.30.200.20">
    <property type="entry name" value="Phosphorylase Kinase, domain 1"/>
    <property type="match status" value="1"/>
</dbReference>
<dbReference type="Gene3D" id="1.20.1270.240">
    <property type="match status" value="1"/>
</dbReference>
<comment type="caution">
    <text evidence="2">The sequence shown here is derived from an EMBL/GenBank/DDBJ whole genome shotgun (WGS) entry which is preliminary data.</text>
</comment>
<sequence length="256" mass="27836">MRTLTKSRPDAPRAFFEAEAAGLRWLAEARAVRVAHVVDVAAGRIELERIDEVPPSRAAARRFGAQLARLHAAGATAFGAPPEGWDGPLFIGRRPMARADSHAWGAFYARDRVLPFLEIAVSAGTVTLEEERDVRRACDVVSEGAFDDDEPPARLHGDLWTGNVLWSDDGVVLIDPAAHGGHRETDLAMLQLFGCPHLDDVLDAYDAERPLRDGWRERVPVHQLHPLAVHAAGHGRSYGRALHQAALAALRAADAA</sequence>
<dbReference type="PANTHER" id="PTHR12149">
    <property type="entry name" value="FRUCTOSAMINE 3 KINASE-RELATED PROTEIN"/>
    <property type="match status" value="1"/>
</dbReference>
<dbReference type="SUPFAM" id="SSF56112">
    <property type="entry name" value="Protein kinase-like (PK-like)"/>
    <property type="match status" value="1"/>
</dbReference>
<dbReference type="InterPro" id="IPR016477">
    <property type="entry name" value="Fructo-/Ketosamine-3-kinase"/>
</dbReference>
<dbReference type="InterPro" id="IPR011009">
    <property type="entry name" value="Kinase-like_dom_sf"/>
</dbReference>
<protein>
    <submittedName>
        <fullName evidence="2">Fructosamine-3-kinase</fullName>
    </submittedName>
</protein>
<keyword evidence="1" id="KW-0808">Transferase</keyword>